<comment type="caution">
    <text evidence="3">The sequence shown here is derived from an EMBL/GenBank/DDBJ whole genome shotgun (WGS) entry which is preliminary data.</text>
</comment>
<dbReference type="GO" id="GO:0035091">
    <property type="term" value="F:phosphatidylinositol binding"/>
    <property type="evidence" value="ECO:0007669"/>
    <property type="project" value="InterPro"/>
</dbReference>
<reference evidence="3 4" key="1">
    <citation type="submission" date="2020-12" db="EMBL/GenBank/DDBJ databases">
        <title>Metabolic potential, ecology and presence of endohyphal bacteria is reflected in genomic diversity of Mucoromycotina.</title>
        <authorList>
            <person name="Muszewska A."/>
            <person name="Okrasinska A."/>
            <person name="Steczkiewicz K."/>
            <person name="Drgas O."/>
            <person name="Orlowska M."/>
            <person name="Perlinska-Lenart U."/>
            <person name="Aleksandrzak-Piekarczyk T."/>
            <person name="Szatraj K."/>
            <person name="Zielenkiewicz U."/>
            <person name="Pilsyk S."/>
            <person name="Malc E."/>
            <person name="Mieczkowski P."/>
            <person name="Kruszewska J.S."/>
            <person name="Biernat P."/>
            <person name="Pawlowska J."/>
        </authorList>
    </citation>
    <scope>NUCLEOTIDE SEQUENCE [LARGE SCALE GENOMIC DNA]</scope>
    <source>
        <strain evidence="3 4">CBS 142.35</strain>
    </source>
</reference>
<dbReference type="GO" id="GO:0005768">
    <property type="term" value="C:endosome"/>
    <property type="evidence" value="ECO:0007669"/>
    <property type="project" value="TreeGrafter"/>
</dbReference>
<sequence length="358" mass="40347">MDYQKHLTELLELCQEAWVNLRQQQQTLSSSTLQKATQDLHLGIKQLVQLQDALDENDSKCEDPEWRLQADTVINNVRERLQYAMSDRASNNNNNDNHTFELTTPTANLKPSVSTPIMVTSSSTSTFSTTVSLLSTNERHSNSSSNSSNSSSSSSSSSSSASSTSSIINTSIPEEDEENDDSNLQRTFGRRSIIVQDWDNKKPPPSSSTRRIPKLFKGLKSTRSTPLPGTTQISLYNCDDNNERRELFASDAIVNHPLRIGVGYGSYICYNCTVLSDKGPPISVRKRYSDFVDLRDELVKRYPRLKTSIPKLPPKKVVGKFTPTFVEQRRRDLEYFFKYVVLHPTLGNSTTITHWIAP</sequence>
<feature type="domain" description="PX" evidence="2">
    <location>
        <begin position="248"/>
        <end position="358"/>
    </location>
</feature>
<proteinExistence type="predicted"/>
<evidence type="ECO:0000259" key="2">
    <source>
        <dbReference type="PROSITE" id="PS50195"/>
    </source>
</evidence>
<evidence type="ECO:0000313" key="4">
    <source>
        <dbReference type="Proteomes" id="UP000646827"/>
    </source>
</evidence>
<dbReference type="InterPro" id="IPR036871">
    <property type="entry name" value="PX_dom_sf"/>
</dbReference>
<gene>
    <name evidence="3" type="ORF">INT45_004014</name>
</gene>
<feature type="compositionally biased region" description="Polar residues" evidence="1">
    <location>
        <begin position="100"/>
        <end position="118"/>
    </location>
</feature>
<dbReference type="AlphaFoldDB" id="A0A8H7VMR6"/>
<dbReference type="Gene3D" id="3.30.1520.10">
    <property type="entry name" value="Phox-like domain"/>
    <property type="match status" value="1"/>
</dbReference>
<dbReference type="InterPro" id="IPR001683">
    <property type="entry name" value="PX_dom"/>
</dbReference>
<dbReference type="OrthoDB" id="10254720at2759"/>
<dbReference type="SMART" id="SM00312">
    <property type="entry name" value="PX"/>
    <property type="match status" value="1"/>
</dbReference>
<dbReference type="Proteomes" id="UP000646827">
    <property type="component" value="Unassembled WGS sequence"/>
</dbReference>
<evidence type="ECO:0000313" key="3">
    <source>
        <dbReference type="EMBL" id="KAG2220329.1"/>
    </source>
</evidence>
<dbReference type="PANTHER" id="PTHR10555:SF170">
    <property type="entry name" value="FI18122P1"/>
    <property type="match status" value="1"/>
</dbReference>
<organism evidence="3 4">
    <name type="scientific">Circinella minor</name>
    <dbReference type="NCBI Taxonomy" id="1195481"/>
    <lineage>
        <taxon>Eukaryota</taxon>
        <taxon>Fungi</taxon>
        <taxon>Fungi incertae sedis</taxon>
        <taxon>Mucoromycota</taxon>
        <taxon>Mucoromycotina</taxon>
        <taxon>Mucoromycetes</taxon>
        <taxon>Mucorales</taxon>
        <taxon>Lichtheimiaceae</taxon>
        <taxon>Circinella</taxon>
    </lineage>
</organism>
<dbReference type="Pfam" id="PF00787">
    <property type="entry name" value="PX"/>
    <property type="match status" value="1"/>
</dbReference>
<dbReference type="EMBL" id="JAEPRB010000144">
    <property type="protein sequence ID" value="KAG2220329.1"/>
    <property type="molecule type" value="Genomic_DNA"/>
</dbReference>
<keyword evidence="4" id="KW-1185">Reference proteome</keyword>
<dbReference type="SUPFAM" id="SSF64268">
    <property type="entry name" value="PX domain"/>
    <property type="match status" value="1"/>
</dbReference>
<dbReference type="PANTHER" id="PTHR10555">
    <property type="entry name" value="SORTING NEXIN"/>
    <property type="match status" value="1"/>
</dbReference>
<dbReference type="PROSITE" id="PS50195">
    <property type="entry name" value="PX"/>
    <property type="match status" value="1"/>
</dbReference>
<name>A0A8H7VMR6_9FUNG</name>
<feature type="region of interest" description="Disordered" evidence="1">
    <location>
        <begin position="87"/>
        <end position="215"/>
    </location>
</feature>
<protein>
    <recommendedName>
        <fullName evidence="2">PX domain-containing protein</fullName>
    </recommendedName>
</protein>
<accession>A0A8H7VMR6</accession>
<feature type="compositionally biased region" description="Low complexity" evidence="1">
    <location>
        <begin position="119"/>
        <end position="171"/>
    </location>
</feature>
<evidence type="ECO:0000256" key="1">
    <source>
        <dbReference type="SAM" id="MobiDB-lite"/>
    </source>
</evidence>